<evidence type="ECO:0000256" key="2">
    <source>
        <dbReference type="SAM" id="MobiDB-lite"/>
    </source>
</evidence>
<reference evidence="5" key="1">
    <citation type="submission" date="2016-08" db="EMBL/GenBank/DDBJ databases">
        <authorList>
            <person name="Merda D."/>
            <person name="Briand M."/>
            <person name="Taghouti G."/>
            <person name="Carrere S."/>
            <person name="Gouzy J."/>
            <person name="Portier P."/>
            <person name="Jacques M.-A."/>
            <person name="Fischer-Le Saux M."/>
        </authorList>
    </citation>
    <scope>NUCLEOTIDE SEQUENCE [LARGE SCALE GENOMIC DNA]</scope>
    <source>
        <strain evidence="5">CFBP1817</strain>
    </source>
</reference>
<dbReference type="GO" id="GO:0032259">
    <property type="term" value="P:methylation"/>
    <property type="evidence" value="ECO:0007669"/>
    <property type="project" value="UniProtKB-KW"/>
</dbReference>
<evidence type="ECO:0000313" key="4">
    <source>
        <dbReference type="EMBL" id="PPU91135.1"/>
    </source>
</evidence>
<dbReference type="Pfam" id="PF01035">
    <property type="entry name" value="DNA_binding_1"/>
    <property type="match status" value="1"/>
</dbReference>
<dbReference type="CDD" id="cd06445">
    <property type="entry name" value="ATase"/>
    <property type="match status" value="1"/>
</dbReference>
<proteinExistence type="predicted"/>
<accession>A0A2S7ELM2</accession>
<protein>
    <submittedName>
        <fullName evidence="4">Cysteine methyltransferase</fullName>
    </submittedName>
</protein>
<name>A0A2S7ELM2_9XANT</name>
<dbReference type="InterPro" id="IPR036388">
    <property type="entry name" value="WH-like_DNA-bd_sf"/>
</dbReference>
<feature type="domain" description="Methylated-DNA-[protein]-cysteine S-methyltransferase DNA binding" evidence="3">
    <location>
        <begin position="33"/>
        <end position="111"/>
    </location>
</feature>
<dbReference type="InterPro" id="IPR036217">
    <property type="entry name" value="MethylDNA_cys_MeTrfase_DNAb"/>
</dbReference>
<dbReference type="InterPro" id="IPR014048">
    <property type="entry name" value="MethylDNA_cys_MeTrfase_DNA-bd"/>
</dbReference>
<dbReference type="EMBL" id="MDEJ01000105">
    <property type="protein sequence ID" value="PPU91135.1"/>
    <property type="molecule type" value="Genomic_DNA"/>
</dbReference>
<dbReference type="GO" id="GO:0006281">
    <property type="term" value="P:DNA repair"/>
    <property type="evidence" value="ECO:0007669"/>
    <property type="project" value="InterPro"/>
</dbReference>
<evidence type="ECO:0000259" key="3">
    <source>
        <dbReference type="Pfam" id="PF01035"/>
    </source>
</evidence>
<evidence type="ECO:0000256" key="1">
    <source>
        <dbReference type="ARBA" id="ARBA00022763"/>
    </source>
</evidence>
<dbReference type="PANTHER" id="PTHR42942:SF1">
    <property type="entry name" value="ALKYLTRANSFERASE-LIKE PROTEIN 1"/>
    <property type="match status" value="1"/>
</dbReference>
<keyword evidence="5" id="KW-1185">Reference proteome</keyword>
<dbReference type="OrthoDB" id="9132167at2"/>
<dbReference type="SUPFAM" id="SSF46767">
    <property type="entry name" value="Methylated DNA-protein cysteine methyltransferase, C-terminal domain"/>
    <property type="match status" value="1"/>
</dbReference>
<keyword evidence="4" id="KW-0808">Transferase</keyword>
<dbReference type="InterPro" id="IPR052520">
    <property type="entry name" value="ATL_DNA_repair"/>
</dbReference>
<feature type="region of interest" description="Disordered" evidence="2">
    <location>
        <begin position="1"/>
        <end position="25"/>
    </location>
</feature>
<organism evidence="4 5">
    <name type="scientific">Xanthomonas populi</name>
    <dbReference type="NCBI Taxonomy" id="53414"/>
    <lineage>
        <taxon>Bacteria</taxon>
        <taxon>Pseudomonadati</taxon>
        <taxon>Pseudomonadota</taxon>
        <taxon>Gammaproteobacteria</taxon>
        <taxon>Lysobacterales</taxon>
        <taxon>Lysobacteraceae</taxon>
        <taxon>Xanthomonas</taxon>
    </lineage>
</organism>
<keyword evidence="1" id="KW-0227">DNA damage</keyword>
<dbReference type="Proteomes" id="UP000239939">
    <property type="component" value="Unassembled WGS sequence"/>
</dbReference>
<gene>
    <name evidence="4" type="ORF">XpopCFBP1817_15185</name>
</gene>
<dbReference type="GO" id="GO:0008168">
    <property type="term" value="F:methyltransferase activity"/>
    <property type="evidence" value="ECO:0007669"/>
    <property type="project" value="UniProtKB-KW"/>
</dbReference>
<dbReference type="AlphaFoldDB" id="A0A2S7ELM2"/>
<dbReference type="Gene3D" id="1.10.10.10">
    <property type="entry name" value="Winged helix-like DNA-binding domain superfamily/Winged helix DNA-binding domain"/>
    <property type="match status" value="1"/>
</dbReference>
<dbReference type="PANTHER" id="PTHR42942">
    <property type="entry name" value="6-O-METHYLGUANINE DNA METHYLTRANSFERASE"/>
    <property type="match status" value="1"/>
</dbReference>
<evidence type="ECO:0000313" key="5">
    <source>
        <dbReference type="Proteomes" id="UP000239939"/>
    </source>
</evidence>
<comment type="caution">
    <text evidence="4">The sequence shown here is derived from an EMBL/GenBank/DDBJ whole genome shotgun (WGS) entry which is preliminary data.</text>
</comment>
<sequence>MSKPRRPTIRPSSNPPARAASNVAAPSSEQARLRILAVIGSIPSGEVACYGEVAMRASLPGRARLVARLLSGNDDPQLPWHRVLRSDGRIALPEGSSGYHEQCRRLRCEGVAVERGRVRRASAAQTLDAAVWGPS</sequence>
<keyword evidence="4" id="KW-0489">Methyltransferase</keyword>
<dbReference type="RefSeq" id="WP_128417766.1">
    <property type="nucleotide sequence ID" value="NZ_MDEJ01000105.1"/>
</dbReference>